<proteinExistence type="predicted"/>
<reference evidence="2" key="1">
    <citation type="submission" date="2017-05" db="EMBL/GenBank/DDBJ databases">
        <authorList>
            <person name="Macchi M."/>
            <person name="Festa S."/>
            <person name="Coppotelli B.M."/>
            <person name="Morelli I.S."/>
        </authorList>
    </citation>
    <scope>NUCLEOTIDE SEQUENCE [LARGE SCALE GENOMIC DNA]</scope>
    <source>
        <strain evidence="2">I</strain>
    </source>
</reference>
<organism evidence="1 2">
    <name type="scientific">Inquilinus limosus</name>
    <dbReference type="NCBI Taxonomy" id="171674"/>
    <lineage>
        <taxon>Bacteria</taxon>
        <taxon>Pseudomonadati</taxon>
        <taxon>Pseudomonadota</taxon>
        <taxon>Alphaproteobacteria</taxon>
        <taxon>Rhodospirillales</taxon>
        <taxon>Rhodospirillaceae</taxon>
        <taxon>Inquilinus</taxon>
    </lineage>
</organism>
<evidence type="ECO:0000313" key="2">
    <source>
        <dbReference type="Proteomes" id="UP000196655"/>
    </source>
</evidence>
<dbReference type="OrthoDB" id="7364954at2"/>
<dbReference type="Proteomes" id="UP000196655">
    <property type="component" value="Unassembled WGS sequence"/>
</dbReference>
<dbReference type="EMBL" id="NHON01000026">
    <property type="protein sequence ID" value="OWJ66295.1"/>
    <property type="molecule type" value="Genomic_DNA"/>
</dbReference>
<accession>A0A211ZLY6</accession>
<gene>
    <name evidence="1" type="ORF">BWR60_15545</name>
</gene>
<protein>
    <submittedName>
        <fullName evidence="1">Uncharacterized protein</fullName>
    </submittedName>
</protein>
<evidence type="ECO:0000313" key="1">
    <source>
        <dbReference type="EMBL" id="OWJ66295.1"/>
    </source>
</evidence>
<dbReference type="AlphaFoldDB" id="A0A211ZLY6"/>
<sequence length="366" mass="40730">MPRVQRYTSLLTDRKSSVLPEVLQQLVQELSARLVRNEPIIDETQRFTEMTAAMLPAAIASAASEIPPLGRFYYRQPIGRRFWRSVSPIGIEREALDATPGLSWLYIFHGDGRLREAALHRIGDPPPNAFLFAALAYRLNDWAEPVRIAAEACARRVFPRTPSSIVANAALHLLTQKQNWRRWGAEAAALDIALFRPDVVDQLASIFQTEPAGALSSAMRQALRSPDMDRYLPDLLKTAAQPAIRAIALQSLVERRGIWPVGFRQEWIDKSLGRSRRVLAFEERPIEHAVPLADLVSAGAADRSAVVRKLAADALIRHADALAGLQETAGRLLHDPSPAVRERMDFYMRRARGEVAWTASSTAGQP</sequence>
<comment type="caution">
    <text evidence="1">The sequence shown here is derived from an EMBL/GenBank/DDBJ whole genome shotgun (WGS) entry which is preliminary data.</text>
</comment>
<keyword evidence="2" id="KW-1185">Reference proteome</keyword>
<dbReference type="RefSeq" id="WP_088151933.1">
    <property type="nucleotide sequence ID" value="NZ_NHON01000026.1"/>
</dbReference>
<name>A0A211ZLY6_9PROT</name>